<protein>
    <submittedName>
        <fullName evidence="2">Uncharacterized protein</fullName>
    </submittedName>
</protein>
<evidence type="ECO:0000313" key="2">
    <source>
        <dbReference type="EMBL" id="AFZ10507.1"/>
    </source>
</evidence>
<dbReference type="HOGENOM" id="CLU_424433_0_0_3"/>
<geneLocation type="plasmid" evidence="2 3">
    <name>pOSC7112.01</name>
</geneLocation>
<organism evidence="2 3">
    <name type="scientific">Phormidium nigroviride PCC 7112</name>
    <dbReference type="NCBI Taxonomy" id="179408"/>
    <lineage>
        <taxon>Bacteria</taxon>
        <taxon>Bacillati</taxon>
        <taxon>Cyanobacteriota</taxon>
        <taxon>Cyanophyceae</taxon>
        <taxon>Oscillatoriophycideae</taxon>
        <taxon>Oscillatoriales</taxon>
        <taxon>Oscillatoriaceae</taxon>
        <taxon>Phormidium</taxon>
    </lineage>
</organism>
<gene>
    <name evidence="2" type="ORF">Osc7112_6347</name>
</gene>
<keyword evidence="3" id="KW-1185">Reference proteome</keyword>
<dbReference type="Proteomes" id="UP000010478">
    <property type="component" value="Plasmid pOSC7112.01"/>
</dbReference>
<proteinExistence type="predicted"/>
<dbReference type="KEGG" id="oni:Osc7112_6347"/>
<dbReference type="OrthoDB" id="474142at2"/>
<dbReference type="RefSeq" id="WP_015211680.1">
    <property type="nucleotide sequence ID" value="NC_019763.1"/>
</dbReference>
<keyword evidence="2" id="KW-0614">Plasmid</keyword>
<name>K9VSM2_9CYAN</name>
<accession>K9VSM2</accession>
<dbReference type="AlphaFoldDB" id="K9VSM2"/>
<evidence type="ECO:0000313" key="3">
    <source>
        <dbReference type="Proteomes" id="UP000010478"/>
    </source>
</evidence>
<feature type="region of interest" description="Disordered" evidence="1">
    <location>
        <begin position="532"/>
        <end position="559"/>
    </location>
</feature>
<evidence type="ECO:0000256" key="1">
    <source>
        <dbReference type="SAM" id="MobiDB-lite"/>
    </source>
</evidence>
<dbReference type="EMBL" id="CP003615">
    <property type="protein sequence ID" value="AFZ10507.1"/>
    <property type="molecule type" value="Genomic_DNA"/>
</dbReference>
<sequence length="645" mass="70848">MALTAKHAQLLKSNRALLLTFEGFSVTTKLSAVGVALALACGGGIQALKGTASDTVQVCIRNKQTLQCADKSGKSYLMTEYHAQQWKADGIPGEVVFRKSIPATNPHKALWMLLSACSFGAAGVGLRSLQNSERQLAGYEAIAQKRDLAKGEITARGELLEDYRGVAISEVHLQADLEAAANDRAVVLKQCEVLGEADIKIAQLDAEEAIFEAETAGLSDDKKQEYMEFLRNQKTPFLLSLTQTLAGINNPGDKVDQSVAAPAIEPNPNLEISRQIAAKVLNSLAGINTSIFLAAPTRCGKTHTLHKWLGDLITRFPRSDIYVISQKYEDFPGVRSNRLMVFDPMQVEQSMQFLDEVYEKLLTRKSKPATEETYRDRPIKLILEDWFATHQCLSQKRNAAIWESVATKLGTIATVGGQYNVGYFICTQSFNIASSGVADCNIRLNLALLAQGLVRTTSNDEEQGSYGVIEQMLNNSNVIASKETRDRLTSDLRLLIEPSMTEQTPIILSTIGNPVLGLMPKIDVHKSAVADVPTWNTPNTSENSGTPKTPLEPEPEQPGSLIEQREHLSEMLEQLLTGTAEKAVFAADSPLEQEDKMKLAKLVIAQELGQEKTIWLLWGVRRGGRNHALYTEARAMLDRLINGEE</sequence>
<feature type="compositionally biased region" description="Polar residues" evidence="1">
    <location>
        <begin position="534"/>
        <end position="547"/>
    </location>
</feature>
<reference evidence="2 3" key="1">
    <citation type="submission" date="2012-05" db="EMBL/GenBank/DDBJ databases">
        <title>Finished plasmid 1 of genome of Oscillatoria sp. PCC 7112.</title>
        <authorList>
            <consortium name="US DOE Joint Genome Institute"/>
            <person name="Gugger M."/>
            <person name="Coursin T."/>
            <person name="Rippka R."/>
            <person name="Tandeau De Marsac N."/>
            <person name="Huntemann M."/>
            <person name="Wei C.-L."/>
            <person name="Han J."/>
            <person name="Detter J.C."/>
            <person name="Han C."/>
            <person name="Tapia R."/>
            <person name="Davenport K."/>
            <person name="Daligault H."/>
            <person name="Erkkila T."/>
            <person name="Gu W."/>
            <person name="Munk A.C.C."/>
            <person name="Teshima H."/>
            <person name="Xu Y."/>
            <person name="Chain P."/>
            <person name="Chen A."/>
            <person name="Krypides N."/>
            <person name="Mavromatis K."/>
            <person name="Markowitz V."/>
            <person name="Szeto E."/>
            <person name="Ivanova N."/>
            <person name="Mikhailova N."/>
            <person name="Ovchinnikova G."/>
            <person name="Pagani I."/>
            <person name="Pati A."/>
            <person name="Goodwin L."/>
            <person name="Peters L."/>
            <person name="Pitluck S."/>
            <person name="Woyke T."/>
            <person name="Kerfeld C."/>
        </authorList>
    </citation>
    <scope>NUCLEOTIDE SEQUENCE [LARGE SCALE GENOMIC DNA]</scope>
    <source>
        <strain evidence="2 3">PCC 7112</strain>
        <plasmid evidence="2 3">pOSC7112.01</plasmid>
    </source>
</reference>